<dbReference type="EMBL" id="VEPZ02001762">
    <property type="protein sequence ID" value="KAE8656764.1"/>
    <property type="molecule type" value="Genomic_DNA"/>
</dbReference>
<proteinExistence type="predicted"/>
<feature type="domain" description="Phosphatidylinositol-specific phospholipase C X" evidence="1">
    <location>
        <begin position="2"/>
        <end position="36"/>
    </location>
</feature>
<reference evidence="2" key="1">
    <citation type="submission" date="2019-09" db="EMBL/GenBank/DDBJ databases">
        <title>Draft genome information of white flower Hibiscus syriacus.</title>
        <authorList>
            <person name="Kim Y.-M."/>
        </authorList>
    </citation>
    <scope>NUCLEOTIDE SEQUENCE [LARGE SCALE GENOMIC DNA]</scope>
    <source>
        <strain evidence="2">YM2019G1</strain>
    </source>
</reference>
<dbReference type="Pfam" id="PF00388">
    <property type="entry name" value="PI-PLC-X"/>
    <property type="match status" value="1"/>
</dbReference>
<accession>A0A6A2XS81</accession>
<dbReference type="Gene3D" id="3.20.20.190">
    <property type="entry name" value="Phosphatidylinositol (PI) phosphodiesterase"/>
    <property type="match status" value="1"/>
</dbReference>
<dbReference type="GO" id="GO:0008081">
    <property type="term" value="F:phosphoric diester hydrolase activity"/>
    <property type="evidence" value="ECO:0007669"/>
    <property type="project" value="InterPro"/>
</dbReference>
<dbReference type="InterPro" id="IPR017946">
    <property type="entry name" value="PLC-like_Pdiesterase_TIM-brl"/>
</dbReference>
<dbReference type="AlphaFoldDB" id="A0A6A2XS81"/>
<evidence type="ECO:0000259" key="1">
    <source>
        <dbReference type="Pfam" id="PF00388"/>
    </source>
</evidence>
<dbReference type="InterPro" id="IPR000909">
    <property type="entry name" value="PLipase_C_PInositol-sp_X_dom"/>
</dbReference>
<dbReference type="GO" id="GO:0006629">
    <property type="term" value="P:lipid metabolic process"/>
    <property type="evidence" value="ECO:0007669"/>
    <property type="project" value="InterPro"/>
</dbReference>
<comment type="caution">
    <text evidence="2">The sequence shown here is derived from an EMBL/GenBank/DDBJ whole genome shotgun (WGS) entry which is preliminary data.</text>
</comment>
<protein>
    <recommendedName>
        <fullName evidence="1">Phosphatidylinositol-specific phospholipase C X domain-containing protein</fullName>
    </recommendedName>
</protein>
<sequence>MVVDTFGETLYRTETENIVQFPSPESLKKRILIFTKPPKEYQGNAREVSESEMGRVRNECQTSSYTSCLNDQMLRIIALPIFHL</sequence>
<keyword evidence="3" id="KW-1185">Reference proteome</keyword>
<gene>
    <name evidence="2" type="ORF">F3Y22_tig00116997pilonHSYRG00302</name>
</gene>
<name>A0A6A2XS81_HIBSY</name>
<organism evidence="2 3">
    <name type="scientific">Hibiscus syriacus</name>
    <name type="common">Rose of Sharon</name>
    <dbReference type="NCBI Taxonomy" id="106335"/>
    <lineage>
        <taxon>Eukaryota</taxon>
        <taxon>Viridiplantae</taxon>
        <taxon>Streptophyta</taxon>
        <taxon>Embryophyta</taxon>
        <taxon>Tracheophyta</taxon>
        <taxon>Spermatophyta</taxon>
        <taxon>Magnoliopsida</taxon>
        <taxon>eudicotyledons</taxon>
        <taxon>Gunneridae</taxon>
        <taxon>Pentapetalae</taxon>
        <taxon>rosids</taxon>
        <taxon>malvids</taxon>
        <taxon>Malvales</taxon>
        <taxon>Malvaceae</taxon>
        <taxon>Malvoideae</taxon>
        <taxon>Hibiscus</taxon>
    </lineage>
</organism>
<dbReference type="SUPFAM" id="SSF51695">
    <property type="entry name" value="PLC-like phosphodiesterases"/>
    <property type="match status" value="1"/>
</dbReference>
<dbReference type="Proteomes" id="UP000436088">
    <property type="component" value="Unassembled WGS sequence"/>
</dbReference>
<evidence type="ECO:0000313" key="2">
    <source>
        <dbReference type="EMBL" id="KAE8656764.1"/>
    </source>
</evidence>
<evidence type="ECO:0000313" key="3">
    <source>
        <dbReference type="Proteomes" id="UP000436088"/>
    </source>
</evidence>